<keyword evidence="1" id="KW-0732">Signal</keyword>
<evidence type="ECO:0000256" key="1">
    <source>
        <dbReference type="SAM" id="SignalP"/>
    </source>
</evidence>
<reference evidence="2" key="1">
    <citation type="journal article" date="2015" name="Genome Announc.">
        <title>Draft Genome Sequence of the Pathogenic Filamentous Fungus Aspergillus udagawae Strain IFM 46973T.</title>
        <authorList>
            <person name="Kusuya Y."/>
            <person name="Takahashi-Nakaguchi A."/>
            <person name="Takahashi H."/>
            <person name="Yaguchi T."/>
        </authorList>
    </citation>
    <scope>NUCLEOTIDE SEQUENCE</scope>
    <source>
        <strain evidence="2">IFM 46973</strain>
    </source>
</reference>
<sequence>MAAVAIGSELAPTVAVVAFWMSAQAATTELNTIKPKDSRARGFTPPPTRSAISVTCRYCMRCTYGGMRKRSIGFVPELLASRRV</sequence>
<organism evidence="2 3">
    <name type="scientific">Aspergillus udagawae</name>
    <dbReference type="NCBI Taxonomy" id="91492"/>
    <lineage>
        <taxon>Eukaryota</taxon>
        <taxon>Fungi</taxon>
        <taxon>Dikarya</taxon>
        <taxon>Ascomycota</taxon>
        <taxon>Pezizomycotina</taxon>
        <taxon>Eurotiomycetes</taxon>
        <taxon>Eurotiomycetidae</taxon>
        <taxon>Eurotiales</taxon>
        <taxon>Aspergillaceae</taxon>
        <taxon>Aspergillus</taxon>
        <taxon>Aspergillus subgen. Fumigati</taxon>
    </lineage>
</organism>
<proteinExistence type="predicted"/>
<feature type="signal peptide" evidence="1">
    <location>
        <begin position="1"/>
        <end position="25"/>
    </location>
</feature>
<evidence type="ECO:0000313" key="2">
    <source>
        <dbReference type="EMBL" id="GIC94966.1"/>
    </source>
</evidence>
<name>A0A8E0R4S9_9EURO</name>
<dbReference type="RefSeq" id="XP_043152232.1">
    <property type="nucleotide sequence ID" value="XM_043296297.1"/>
</dbReference>
<dbReference type="Proteomes" id="UP000036893">
    <property type="component" value="Unassembled WGS sequence"/>
</dbReference>
<protein>
    <recommendedName>
        <fullName evidence="4">Secreted protein</fullName>
    </recommendedName>
</protein>
<gene>
    <name evidence="2" type="ORF">Aud_002297</name>
</gene>
<dbReference type="AlphaFoldDB" id="A0A8E0R4S9"/>
<accession>A0A8E0R4S9</accession>
<feature type="chain" id="PRO_5034363569" description="Secreted protein" evidence="1">
    <location>
        <begin position="26"/>
        <end position="84"/>
    </location>
</feature>
<dbReference type="GeneID" id="66989773"/>
<comment type="caution">
    <text evidence="2">The sequence shown here is derived from an EMBL/GenBank/DDBJ whole genome shotgun (WGS) entry which is preliminary data.</text>
</comment>
<reference evidence="2" key="2">
    <citation type="submission" date="2021-01" db="EMBL/GenBank/DDBJ databases">
        <title>Pan-genome distribution and transcriptional activeness of fungal secondary metabolism genes in Aspergillus section Fumigati.</title>
        <authorList>
            <person name="Takahashi H."/>
            <person name="Umemura M."/>
            <person name="Ninomiya A."/>
            <person name="Kusuya Y."/>
            <person name="Urayama S."/>
            <person name="Shimizu M."/>
            <person name="Watanabe A."/>
            <person name="Kamei K."/>
            <person name="Yaguchi T."/>
            <person name="Hagiwara D."/>
        </authorList>
    </citation>
    <scope>NUCLEOTIDE SEQUENCE</scope>
    <source>
        <strain evidence="2">IFM 46973</strain>
    </source>
</reference>
<evidence type="ECO:0008006" key="4">
    <source>
        <dbReference type="Google" id="ProtNLM"/>
    </source>
</evidence>
<dbReference type="EMBL" id="BBXM02000011">
    <property type="protein sequence ID" value="GIC94966.1"/>
    <property type="molecule type" value="Genomic_DNA"/>
</dbReference>
<evidence type="ECO:0000313" key="3">
    <source>
        <dbReference type="Proteomes" id="UP000036893"/>
    </source>
</evidence>